<dbReference type="InterPro" id="IPR050010">
    <property type="entry name" value="ETEC_3214_dom"/>
</dbReference>
<name>A0A6T9XVA9_ALTMA</name>
<dbReference type="Proteomes" id="UP000509458">
    <property type="component" value="Chromosome"/>
</dbReference>
<reference evidence="1 2" key="1">
    <citation type="submission" date="2020-06" db="EMBL/GenBank/DDBJ databases">
        <authorList>
            <person name="Duchaud E."/>
        </authorList>
    </citation>
    <scope>NUCLEOTIDE SEQUENCE [LARGE SCALE GENOMIC DNA]</scope>
    <source>
        <strain evidence="1">Alteromonas fortis</strain>
    </source>
</reference>
<evidence type="ECO:0000313" key="2">
    <source>
        <dbReference type="Proteomes" id="UP000509458"/>
    </source>
</evidence>
<proteinExistence type="predicted"/>
<organism evidence="1 2">
    <name type="scientific">Alteromonas macleodii</name>
    <name type="common">Pseudoalteromonas macleodii</name>
    <dbReference type="NCBI Taxonomy" id="28108"/>
    <lineage>
        <taxon>Bacteria</taxon>
        <taxon>Pseudomonadati</taxon>
        <taxon>Pseudomonadota</taxon>
        <taxon>Gammaproteobacteria</taxon>
        <taxon>Alteromonadales</taxon>
        <taxon>Alteromonadaceae</taxon>
        <taxon>Alteromonas/Salinimonas group</taxon>
        <taxon>Alteromonas</taxon>
    </lineage>
</organism>
<dbReference type="AlphaFoldDB" id="A0A6T9XVA9"/>
<dbReference type="RefSeq" id="WP_179981930.1">
    <property type="nucleotide sequence ID" value="NZ_LR812090.1"/>
</dbReference>
<gene>
    <name evidence="1" type="ORF">ALFOR1_10094</name>
</gene>
<dbReference type="EMBL" id="LR812090">
    <property type="protein sequence ID" value="CAB9492162.1"/>
    <property type="molecule type" value="Genomic_DNA"/>
</dbReference>
<accession>A0A6T9XVA9</accession>
<dbReference type="NCBIfam" id="NF043066">
    <property type="entry name" value="ETEC_3214_dom"/>
    <property type="match status" value="1"/>
</dbReference>
<protein>
    <submittedName>
        <fullName evidence="1">Uncharacterized protein</fullName>
    </submittedName>
</protein>
<sequence>MSENQRSSDETDTAPGRKKSVYEYFVAGALGLMALGQWGDTKDVIVEAWRLTLSNFTHQYEYQALDRINVGSNLRYIKNLIGEPQLIKTSKYNDEISFAYYLKEKYILTLIVEENRVSAYTITSLIDDFVPHSLLTKTASDDKTSIADNYGTIEDFTLDFNNIEYLLVKEELGKEKLFVNNYFGAISYGVEVQLPSEELREIYNTLNMDETSPEALTKVRQLTTRAINNFYGAGENDLSVIADSVLTNFEYSLYYKK</sequence>
<evidence type="ECO:0000313" key="1">
    <source>
        <dbReference type="EMBL" id="CAB9492162.1"/>
    </source>
</evidence>